<dbReference type="GeneID" id="84782449"/>
<feature type="transmembrane region" description="Helical" evidence="1">
    <location>
        <begin position="12"/>
        <end position="30"/>
    </location>
</feature>
<dbReference type="EMBL" id="AZDT01000011">
    <property type="protein sequence ID" value="KRK77024.1"/>
    <property type="molecule type" value="Genomic_DNA"/>
</dbReference>
<dbReference type="STRING" id="1423773.FD30_GL000649"/>
<dbReference type="OrthoDB" id="1698302at2"/>
<feature type="transmembrane region" description="Helical" evidence="1">
    <location>
        <begin position="86"/>
        <end position="106"/>
    </location>
</feature>
<gene>
    <name evidence="2" type="ORF">FD30_GL000649</name>
</gene>
<dbReference type="Proteomes" id="UP000051162">
    <property type="component" value="Unassembled WGS sequence"/>
</dbReference>
<reference evidence="2 3" key="1">
    <citation type="journal article" date="2015" name="Genome Announc.">
        <title>Expanding the biotechnology potential of lactobacilli through comparative genomics of 213 strains and associated genera.</title>
        <authorList>
            <person name="Sun Z."/>
            <person name="Harris H.M."/>
            <person name="McCann A."/>
            <person name="Guo C."/>
            <person name="Argimon S."/>
            <person name="Zhang W."/>
            <person name="Yang X."/>
            <person name="Jeffery I.B."/>
            <person name="Cooney J.C."/>
            <person name="Kagawa T.F."/>
            <person name="Liu W."/>
            <person name="Song Y."/>
            <person name="Salvetti E."/>
            <person name="Wrobel A."/>
            <person name="Rasinkangas P."/>
            <person name="Parkhill J."/>
            <person name="Rea M.C."/>
            <person name="O'Sullivan O."/>
            <person name="Ritari J."/>
            <person name="Douillard F.P."/>
            <person name="Paul Ross R."/>
            <person name="Yang R."/>
            <person name="Briner A.E."/>
            <person name="Felis G.E."/>
            <person name="de Vos W.M."/>
            <person name="Barrangou R."/>
            <person name="Klaenhammer T.R."/>
            <person name="Caufield P.W."/>
            <person name="Cui Y."/>
            <person name="Zhang H."/>
            <person name="O'Toole P.W."/>
        </authorList>
    </citation>
    <scope>NUCLEOTIDE SEQUENCE [LARGE SCALE GENOMIC DNA]</scope>
    <source>
        <strain evidence="2 3">DSM 19117</strain>
    </source>
</reference>
<keyword evidence="3" id="KW-1185">Reference proteome</keyword>
<evidence type="ECO:0000313" key="2">
    <source>
        <dbReference type="EMBL" id="KRK77024.1"/>
    </source>
</evidence>
<dbReference type="PATRIC" id="fig|1423773.3.peg.663"/>
<feature type="transmembrane region" description="Helical" evidence="1">
    <location>
        <begin position="112"/>
        <end position="133"/>
    </location>
</feature>
<accession>A0A0R1K194</accession>
<comment type="caution">
    <text evidence="2">The sequence shown here is derived from an EMBL/GenBank/DDBJ whole genome shotgun (WGS) entry which is preliminary data.</text>
</comment>
<keyword evidence="1" id="KW-0812">Transmembrane</keyword>
<feature type="transmembrane region" description="Helical" evidence="1">
    <location>
        <begin position="50"/>
        <end position="74"/>
    </location>
</feature>
<evidence type="ECO:0000256" key="1">
    <source>
        <dbReference type="SAM" id="Phobius"/>
    </source>
</evidence>
<keyword evidence="1" id="KW-1133">Transmembrane helix</keyword>
<evidence type="ECO:0000313" key="3">
    <source>
        <dbReference type="Proteomes" id="UP000051162"/>
    </source>
</evidence>
<name>A0A0R1K194_9LACO</name>
<dbReference type="RefSeq" id="WP_056943778.1">
    <property type="nucleotide sequence ID" value="NZ_AZDT01000011.1"/>
</dbReference>
<dbReference type="AlphaFoldDB" id="A0A0R1K194"/>
<sequence length="149" mass="16973">MKKALKNVVRGMALGIVLGLVISLMFNYGYGTVQYYPSSPQFMAHFTHPLNAVLISLILWAAIGVVFSLGALIFKIKNWSLLKCTIVNFWIYYLGFTPLAMLAGWVPMTLKSLSTFTITFLLIYLLMWLINVVRDRHQIAKINERIKRG</sequence>
<protein>
    <submittedName>
        <fullName evidence="2">Conserved hypothetical membrane spanning protein</fullName>
    </submittedName>
</protein>
<organism evidence="2 3">
    <name type="scientific">Levilactobacillus namurensis DSM 19117</name>
    <dbReference type="NCBI Taxonomy" id="1423773"/>
    <lineage>
        <taxon>Bacteria</taxon>
        <taxon>Bacillati</taxon>
        <taxon>Bacillota</taxon>
        <taxon>Bacilli</taxon>
        <taxon>Lactobacillales</taxon>
        <taxon>Lactobacillaceae</taxon>
        <taxon>Levilactobacillus</taxon>
    </lineage>
</organism>
<keyword evidence="1" id="KW-0472">Membrane</keyword>
<dbReference type="InterPro" id="IPR021560">
    <property type="entry name" value="DUF3021"/>
</dbReference>
<dbReference type="Pfam" id="PF11457">
    <property type="entry name" value="DUF3021"/>
    <property type="match status" value="1"/>
</dbReference>
<proteinExistence type="predicted"/>